<comment type="caution">
    <text evidence="2">The sequence shown here is derived from an EMBL/GenBank/DDBJ whole genome shotgun (WGS) entry which is preliminary data.</text>
</comment>
<feature type="transmembrane region" description="Helical" evidence="1">
    <location>
        <begin position="49"/>
        <end position="67"/>
    </location>
</feature>
<name>A0A0B8Q971_9VIBR</name>
<reference evidence="2 3" key="2">
    <citation type="submission" date="2015-01" db="EMBL/GenBank/DDBJ databases">
        <authorList>
            <consortium name="NBRP consortium"/>
            <person name="Sawabe T."/>
            <person name="Meirelles P."/>
            <person name="Feng G."/>
            <person name="Sayaka M."/>
            <person name="Hattori M."/>
            <person name="Ohkuma M."/>
        </authorList>
    </citation>
    <scope>NUCLEOTIDE SEQUENCE [LARGE SCALE GENOMIC DNA]</scope>
    <source>
        <strain evidence="3">JCM 19241</strain>
    </source>
</reference>
<protein>
    <submittedName>
        <fullName evidence="2">Uncharacterized protein</fullName>
    </submittedName>
</protein>
<organism evidence="2 3">
    <name type="scientific">Vibrio ishigakensis</name>
    <dbReference type="NCBI Taxonomy" id="1481914"/>
    <lineage>
        <taxon>Bacteria</taxon>
        <taxon>Pseudomonadati</taxon>
        <taxon>Pseudomonadota</taxon>
        <taxon>Gammaproteobacteria</taxon>
        <taxon>Vibrionales</taxon>
        <taxon>Vibrionaceae</taxon>
        <taxon>Vibrio</taxon>
    </lineage>
</organism>
<keyword evidence="1" id="KW-0812">Transmembrane</keyword>
<dbReference type="Proteomes" id="UP000031666">
    <property type="component" value="Unassembled WGS sequence"/>
</dbReference>
<gene>
    <name evidence="2" type="ORF">JCM19241_513</name>
</gene>
<evidence type="ECO:0000313" key="2">
    <source>
        <dbReference type="EMBL" id="GAM76215.1"/>
    </source>
</evidence>
<dbReference type="EMBL" id="BBSC01000005">
    <property type="protein sequence ID" value="GAM76215.1"/>
    <property type="molecule type" value="Genomic_DNA"/>
</dbReference>
<sequence>MSQGSKLALKVWAVDMGKFVIVCNLVAILSVVVIESVTGLFGLKYWTDYVFFSLILQWGVATLFFMYPPMGGMGASDDRADRVADSMVDRSVADEVDASRFTDNTVFCIKLFLSGLPAFVMCIFVSLYG</sequence>
<proteinExistence type="predicted"/>
<evidence type="ECO:0000313" key="3">
    <source>
        <dbReference type="Proteomes" id="UP000031666"/>
    </source>
</evidence>
<reference evidence="2 3" key="1">
    <citation type="submission" date="2015-01" db="EMBL/GenBank/DDBJ databases">
        <title>Vibrio sp. C94 JCM 19241 whole genome shotgun sequence.</title>
        <authorList>
            <person name="Sawabe T."/>
            <person name="Meirelles P."/>
            <person name="Feng G."/>
            <person name="Sayaka M."/>
            <person name="Hattori M."/>
            <person name="Ohkuma M."/>
        </authorList>
    </citation>
    <scope>NUCLEOTIDE SEQUENCE [LARGE SCALE GENOMIC DNA]</scope>
    <source>
        <strain evidence="3">JCM 19241</strain>
    </source>
</reference>
<accession>A0A0B8Q971</accession>
<feature type="transmembrane region" description="Helical" evidence="1">
    <location>
        <begin position="21"/>
        <end position="43"/>
    </location>
</feature>
<dbReference type="AlphaFoldDB" id="A0A0B8Q971"/>
<feature type="transmembrane region" description="Helical" evidence="1">
    <location>
        <begin position="107"/>
        <end position="128"/>
    </location>
</feature>
<keyword evidence="1" id="KW-0472">Membrane</keyword>
<evidence type="ECO:0000256" key="1">
    <source>
        <dbReference type="SAM" id="Phobius"/>
    </source>
</evidence>
<keyword evidence="1" id="KW-1133">Transmembrane helix</keyword>